<dbReference type="SUPFAM" id="SSF52777">
    <property type="entry name" value="CoA-dependent acyltransferases"/>
    <property type="match status" value="1"/>
</dbReference>
<evidence type="ECO:0008006" key="3">
    <source>
        <dbReference type="Google" id="ProtNLM"/>
    </source>
</evidence>
<dbReference type="PANTHER" id="PTHR38474:SF1">
    <property type="entry name" value="SLR0299 PROTEIN"/>
    <property type="match status" value="1"/>
</dbReference>
<dbReference type="PANTHER" id="PTHR38474">
    <property type="entry name" value="SLR0299 PROTEIN"/>
    <property type="match status" value="1"/>
</dbReference>
<dbReference type="KEGG" id="hsw:Hsw_3649"/>
<evidence type="ECO:0000313" key="1">
    <source>
        <dbReference type="EMBL" id="AHJ99244.1"/>
    </source>
</evidence>
<dbReference type="Gene3D" id="3.30.559.10">
    <property type="entry name" value="Chloramphenicol acetyltransferase-like domain"/>
    <property type="match status" value="1"/>
</dbReference>
<dbReference type="GO" id="GO:0008811">
    <property type="term" value="F:chloramphenicol O-acetyltransferase activity"/>
    <property type="evidence" value="ECO:0007669"/>
    <property type="project" value="InterPro"/>
</dbReference>
<gene>
    <name evidence="1" type="ORF">Hsw_3649</name>
</gene>
<accession>W8F1G8</accession>
<dbReference type="AlphaFoldDB" id="W8F1G8"/>
<dbReference type="HOGENOM" id="CLU_093121_0_0_10"/>
<dbReference type="EMBL" id="CP007145">
    <property type="protein sequence ID" value="AHJ99244.1"/>
    <property type="molecule type" value="Genomic_DNA"/>
</dbReference>
<dbReference type="InterPro" id="IPR001707">
    <property type="entry name" value="Cmp_AcTrfase"/>
</dbReference>
<keyword evidence="2" id="KW-1185">Reference proteome</keyword>
<sequence>MRPMKQLIDQASWNRREHFSFFSAFEEPFFGVVAEVDAAPALARAKALGLSFFQVYLHAALTAVNQVENLRYRVEDGQVYCYEQINVSPTLGRPDHTFGFSFVPYHPDLRTFGESLSAEADAVRQSSGLRLSPETARPDVIHFSALPWVNFTSLTHARSFSHPDSIPKISVGRLRPDGSRQLMPVAVNVHHGLADGYHVGLFLQAFQRELNGGQYAP</sequence>
<protein>
    <recommendedName>
        <fullName evidence="3">Chloramphenicol acetyltransferase</fullName>
    </recommendedName>
</protein>
<dbReference type="InterPro" id="IPR023213">
    <property type="entry name" value="CAT-like_dom_sf"/>
</dbReference>
<dbReference type="Pfam" id="PF00302">
    <property type="entry name" value="CAT"/>
    <property type="match status" value="1"/>
</dbReference>
<evidence type="ECO:0000313" key="2">
    <source>
        <dbReference type="Proteomes" id="UP000019423"/>
    </source>
</evidence>
<organism evidence="1 2">
    <name type="scientific">Hymenobacter swuensis DY53</name>
    <dbReference type="NCBI Taxonomy" id="1227739"/>
    <lineage>
        <taxon>Bacteria</taxon>
        <taxon>Pseudomonadati</taxon>
        <taxon>Bacteroidota</taxon>
        <taxon>Cytophagia</taxon>
        <taxon>Cytophagales</taxon>
        <taxon>Hymenobacteraceae</taxon>
        <taxon>Hymenobacter</taxon>
    </lineage>
</organism>
<reference evidence="1 2" key="1">
    <citation type="submission" date="2014-01" db="EMBL/GenBank/DDBJ databases">
        <title>Complete genome sequence of ionizing-radiation resistance bacterium Hymenobacter swuensis DY53.</title>
        <authorList>
            <person name="Jung J.-H."/>
            <person name="Jeong S.-W."/>
            <person name="Joe M.-H."/>
            <person name="Cho y.-j."/>
            <person name="Kim M.-K."/>
            <person name="Lim S.-Y."/>
        </authorList>
    </citation>
    <scope>NUCLEOTIDE SEQUENCE [LARGE SCALE GENOMIC DNA]</scope>
    <source>
        <strain evidence="1 2">DY53</strain>
    </source>
</reference>
<proteinExistence type="predicted"/>
<dbReference type="SMART" id="SM01059">
    <property type="entry name" value="CAT"/>
    <property type="match status" value="1"/>
</dbReference>
<dbReference type="Proteomes" id="UP000019423">
    <property type="component" value="Chromosome"/>
</dbReference>
<name>W8F1G8_9BACT</name>
<dbReference type="STRING" id="1227739.Hsw_3649"/>
<dbReference type="eggNOG" id="COG4845">
    <property type="taxonomic scope" value="Bacteria"/>
</dbReference>
<dbReference type="PATRIC" id="fig|1227739.3.peg.3806"/>